<dbReference type="GO" id="GO:0017108">
    <property type="term" value="F:5'-flap endonuclease activity"/>
    <property type="evidence" value="ECO:0007669"/>
    <property type="project" value="InterPro"/>
</dbReference>
<feature type="domain" description="5'-3' exonuclease" evidence="3">
    <location>
        <begin position="42"/>
        <end position="270"/>
    </location>
</feature>
<dbReference type="InterPro" id="IPR020046">
    <property type="entry name" value="5-3_exonucl_a-hlix_arch_N"/>
</dbReference>
<dbReference type="InterPro" id="IPR002421">
    <property type="entry name" value="5-3_exonuclease"/>
</dbReference>
<protein>
    <recommendedName>
        <fullName evidence="3">5'-3' exonuclease domain-containing protein</fullName>
    </recommendedName>
</protein>
<dbReference type="GO" id="GO:0033567">
    <property type="term" value="P:DNA replication, Okazaki fragment processing"/>
    <property type="evidence" value="ECO:0007669"/>
    <property type="project" value="InterPro"/>
</dbReference>
<keyword evidence="2" id="KW-0378">Hydrolase</keyword>
<dbReference type="SMART" id="SM00279">
    <property type="entry name" value="HhH2"/>
    <property type="match status" value="1"/>
</dbReference>
<evidence type="ECO:0000313" key="4">
    <source>
        <dbReference type="EMBL" id="QHU35234.1"/>
    </source>
</evidence>
<evidence type="ECO:0000259" key="3">
    <source>
        <dbReference type="SMART" id="SM00475"/>
    </source>
</evidence>
<dbReference type="AlphaFoldDB" id="A0A6C0M083"/>
<sequence length="291" mass="34517">MAPHILIDTSYCVFYRYFATMRWYKFAHPEDKFDDDYEWFENEIFKNMFIKKFVDSYSKIIKKWKIPKSNIVFLRDCPRKDIWRNKYYDQYKANRDYDHGSNKGKVFKGGPFFKYVYSNILPQLEEEFKIKTFIYDCLEADDIIYLTKNHLRNIYPNEEIIVVTSDHDLLQLIDEKTTLVTLQNKVLNVKSSGSNEQDIEMKVLRGDPSDNIPGCFKKCGPKTAMKLFNDKNLLLEKFKKEPGSFDIYTRNKILVDLSNIPQNLQESFNTILEKSFPQNILQQSVFSSPVL</sequence>
<dbReference type="PANTHER" id="PTHR42646:SF2">
    <property type="entry name" value="5'-3' EXONUCLEASE FAMILY PROTEIN"/>
    <property type="match status" value="1"/>
</dbReference>
<accession>A0A6C0M083</accession>
<dbReference type="SUPFAM" id="SSF88723">
    <property type="entry name" value="PIN domain-like"/>
    <property type="match status" value="1"/>
</dbReference>
<dbReference type="InterPro" id="IPR036279">
    <property type="entry name" value="5-3_exonuclease_C_sf"/>
</dbReference>
<name>A0A6C0M083_9ZZZZ</name>
<reference evidence="4" key="1">
    <citation type="journal article" date="2020" name="Nature">
        <title>Giant virus diversity and host interactions through global metagenomics.</title>
        <authorList>
            <person name="Schulz F."/>
            <person name="Roux S."/>
            <person name="Paez-Espino D."/>
            <person name="Jungbluth S."/>
            <person name="Walsh D.A."/>
            <person name="Denef V.J."/>
            <person name="McMahon K.D."/>
            <person name="Konstantinidis K.T."/>
            <person name="Eloe-Fadrosh E.A."/>
            <person name="Kyrpides N.C."/>
            <person name="Woyke T."/>
        </authorList>
    </citation>
    <scope>NUCLEOTIDE SEQUENCE</scope>
    <source>
        <strain evidence="4">GVMAG-S-1017745-26</strain>
    </source>
</reference>
<dbReference type="GO" id="GO:0003677">
    <property type="term" value="F:DNA binding"/>
    <property type="evidence" value="ECO:0007669"/>
    <property type="project" value="InterPro"/>
</dbReference>
<dbReference type="InterPro" id="IPR038969">
    <property type="entry name" value="FEN"/>
</dbReference>
<dbReference type="InterPro" id="IPR029060">
    <property type="entry name" value="PIN-like_dom_sf"/>
</dbReference>
<dbReference type="Gene3D" id="1.10.150.20">
    <property type="entry name" value="5' to 3' exonuclease, C-terminal subdomain"/>
    <property type="match status" value="1"/>
</dbReference>
<dbReference type="InterPro" id="IPR008918">
    <property type="entry name" value="HhH2"/>
</dbReference>
<evidence type="ECO:0000256" key="1">
    <source>
        <dbReference type="ARBA" id="ARBA00022722"/>
    </source>
</evidence>
<keyword evidence="1" id="KW-0540">Nuclease</keyword>
<dbReference type="GO" id="GO:0008409">
    <property type="term" value="F:5'-3' exonuclease activity"/>
    <property type="evidence" value="ECO:0007669"/>
    <property type="project" value="InterPro"/>
</dbReference>
<dbReference type="Gene3D" id="3.40.50.1010">
    <property type="entry name" value="5'-nuclease"/>
    <property type="match status" value="1"/>
</dbReference>
<dbReference type="Pfam" id="PF02739">
    <property type="entry name" value="5_3_exonuc_N"/>
    <property type="match status" value="1"/>
</dbReference>
<organism evidence="4">
    <name type="scientific">viral metagenome</name>
    <dbReference type="NCBI Taxonomy" id="1070528"/>
    <lineage>
        <taxon>unclassified sequences</taxon>
        <taxon>metagenomes</taxon>
        <taxon>organismal metagenomes</taxon>
    </lineage>
</organism>
<evidence type="ECO:0000256" key="2">
    <source>
        <dbReference type="ARBA" id="ARBA00022801"/>
    </source>
</evidence>
<dbReference type="PANTHER" id="PTHR42646">
    <property type="entry name" value="FLAP ENDONUCLEASE XNI"/>
    <property type="match status" value="1"/>
</dbReference>
<dbReference type="SMART" id="SM00475">
    <property type="entry name" value="53EXOc"/>
    <property type="match status" value="1"/>
</dbReference>
<dbReference type="SUPFAM" id="SSF47807">
    <property type="entry name" value="5' to 3' exonuclease, C-terminal subdomain"/>
    <property type="match status" value="1"/>
</dbReference>
<dbReference type="EMBL" id="MN740584">
    <property type="protein sequence ID" value="QHU35234.1"/>
    <property type="molecule type" value="Genomic_DNA"/>
</dbReference>
<proteinExistence type="predicted"/>